<feature type="domain" description="RRM" evidence="12">
    <location>
        <begin position="434"/>
        <end position="508"/>
    </location>
</feature>
<evidence type="ECO:0000256" key="5">
    <source>
        <dbReference type="ARBA" id="ARBA00023004"/>
    </source>
</evidence>
<sequence>MRARIPTPRQSEHSEQKQALHLPKPYKLRRYYLPSEVAHHNTKDDCWVSFFNQVFDLTQLLQENFTSELCDPIVLNAGTDITHWFDPLTKEPKTYIDPVKCTTQVYSPIGRYLHIPSQEPDSDSASIPFTTPWWRDTTKYMIGNLTFRTRKIRIINMLTKHDDILEVASEETINEILDRYIELNMHCASYTWKRLGRVLDMSKTLAENEIPDETDELIELGIDPSQLSLMGGTQGISAANKPQQSFNHKIIATPSTVFIGDIPKGVSYVEIFEYLKEHVGGDFEIVLKRPAYRYFYFAFCKFNDIYVARKLLKDIRYPEIRGKVCRVMPYEKDLISKKFDSKSSLFIKGFKKDWTHKDLYEFFKVFGEISSAKVSLKEDHHSRGYGFIQFQREESANKAIEQYDGKPIKEGEEILKIAKFLKGDQRVSTKNLFNNLYVKQFPKADLSSDELRDLFSVYGKISSAIIMKNADGSNKGFGFVCFADSDSAMRALTDLNGKDGLYVKKALKKEQREAEVKKQSEKFKKSMQKFNLYVKNFPLDTTDDELKEFFARFGEVNNVKIMRSQRVTKVTTNAATEGEETFKEQEQSDKYAEEGKLPESLGFGFVSYTNAESAARAKLETKTMLFKGKILFVSQFETKAVRQSHLEETRDKAQFDKYKKNLTTSTSSLNSQRVNQNLNGLGQLTLLQLIQFVLCLKNFGMDQLQAILQNPDMLQNLSKLNLSNLSMPSSGNRNHHFNSNFNRRRNFQNQRFQNQPSLNQNLSTGANHQQMNSQQPVQINQNVPQSVANTYKNYNLRGQGSYSNQPSNVPPPMPPPPVVNDQVKQQTAINQGNQFQQLNTQFVPPQPFVMPFNQMMMPQHYQQAFDQTQSNTTQINPAFMQSNPIFNWGNLSASQQLAINKVMDRYFRLTGIRSQMNGGLPNNIVFRKDVENISETAEFMSPNTDFRRKKEMLAEILIDWVICLADEKNSRKILGMIMNVQDQGFNDCISSLEFFRLKVKEGVSLINAQNASKSSSSSSSDSSQVLNGNGTQNQLQTQVSFPLQLQGQHLIQVSEYTVIQQQQQNSAFQGNSSILSSSGVADISNNTV</sequence>
<keyword evidence="4" id="KW-0479">Metal-binding</keyword>
<dbReference type="InterPro" id="IPR036400">
    <property type="entry name" value="Cyt_B5-like_heme/steroid_sf"/>
</dbReference>
<dbReference type="GO" id="GO:0003723">
    <property type="term" value="F:RNA binding"/>
    <property type="evidence" value="ECO:0007669"/>
    <property type="project" value="UniProtKB-UniRule"/>
</dbReference>
<evidence type="ECO:0000259" key="13">
    <source>
        <dbReference type="PROSITE" id="PS50255"/>
    </source>
</evidence>
<feature type="compositionally biased region" description="Low complexity" evidence="11">
    <location>
        <begin position="1012"/>
        <end position="1029"/>
    </location>
</feature>
<dbReference type="GO" id="GO:0005930">
    <property type="term" value="C:axoneme"/>
    <property type="evidence" value="ECO:0007669"/>
    <property type="project" value="UniProtKB-SubCell"/>
</dbReference>
<evidence type="ECO:0000259" key="12">
    <source>
        <dbReference type="PROSITE" id="PS50102"/>
    </source>
</evidence>
<dbReference type="PANTHER" id="PTHR21281:SF0">
    <property type="entry name" value="CYTOCHROME B5 DOMAIN-CONTAINING PROTEIN 1"/>
    <property type="match status" value="1"/>
</dbReference>
<evidence type="ECO:0000256" key="11">
    <source>
        <dbReference type="SAM" id="MobiDB-lite"/>
    </source>
</evidence>
<dbReference type="Proteomes" id="UP000039865">
    <property type="component" value="Unassembled WGS sequence"/>
</dbReference>
<dbReference type="InterPro" id="IPR036053">
    <property type="entry name" value="PABP-dom"/>
</dbReference>
<dbReference type="SMART" id="SM01117">
    <property type="entry name" value="Cyt-b5"/>
    <property type="match status" value="1"/>
</dbReference>
<evidence type="ECO:0000313" key="14">
    <source>
        <dbReference type="EMBL" id="CDW91187.1"/>
    </source>
</evidence>
<evidence type="ECO:0000256" key="7">
    <source>
        <dbReference type="ARBA" id="ARBA00023273"/>
    </source>
</evidence>
<dbReference type="SMART" id="SM00360">
    <property type="entry name" value="RRM"/>
    <property type="match status" value="4"/>
</dbReference>
<feature type="region of interest" description="Disordered" evidence="11">
    <location>
        <begin position="1010"/>
        <end position="1029"/>
    </location>
</feature>
<feature type="domain" description="RRM" evidence="12">
    <location>
        <begin position="343"/>
        <end position="414"/>
    </location>
</feature>
<evidence type="ECO:0000256" key="10">
    <source>
        <dbReference type="PROSITE-ProRule" id="PRU00176"/>
    </source>
</evidence>
<dbReference type="SUPFAM" id="SSF54928">
    <property type="entry name" value="RNA-binding domain, RBD"/>
    <property type="match status" value="3"/>
</dbReference>
<evidence type="ECO:0000256" key="6">
    <source>
        <dbReference type="ARBA" id="ARBA00023212"/>
    </source>
</evidence>
<dbReference type="InterPro" id="IPR035979">
    <property type="entry name" value="RBD_domain_sf"/>
</dbReference>
<evidence type="ECO:0000256" key="4">
    <source>
        <dbReference type="ARBA" id="ARBA00022723"/>
    </source>
</evidence>
<dbReference type="Gene3D" id="3.30.70.330">
    <property type="match status" value="3"/>
</dbReference>
<reference evidence="14 15" key="1">
    <citation type="submission" date="2014-06" db="EMBL/GenBank/DDBJ databases">
        <authorList>
            <person name="Swart Estienne"/>
        </authorList>
    </citation>
    <scope>NUCLEOTIDE SEQUENCE [LARGE SCALE GENOMIC DNA]</scope>
    <source>
        <strain evidence="14 15">130c</strain>
    </source>
</reference>
<keyword evidence="3" id="KW-0349">Heme</keyword>
<dbReference type="InterPro" id="IPR052320">
    <property type="entry name" value="Cytochrome_b5_domain"/>
</dbReference>
<dbReference type="AlphaFoldDB" id="A0A078BDA5"/>
<evidence type="ECO:0000256" key="2">
    <source>
        <dbReference type="ARBA" id="ARBA00022490"/>
    </source>
</evidence>
<organism evidence="14 15">
    <name type="scientific">Stylonychia lemnae</name>
    <name type="common">Ciliate</name>
    <dbReference type="NCBI Taxonomy" id="5949"/>
    <lineage>
        <taxon>Eukaryota</taxon>
        <taxon>Sar</taxon>
        <taxon>Alveolata</taxon>
        <taxon>Ciliophora</taxon>
        <taxon>Intramacronucleata</taxon>
        <taxon>Spirotrichea</taxon>
        <taxon>Stichotrichia</taxon>
        <taxon>Sporadotrichida</taxon>
        <taxon>Oxytrichidae</taxon>
        <taxon>Stylonychinae</taxon>
        <taxon>Stylonychia</taxon>
    </lineage>
</organism>
<feature type="region of interest" description="Disordered" evidence="11">
    <location>
        <begin position="795"/>
        <end position="814"/>
    </location>
</feature>
<dbReference type="Gene3D" id="3.10.120.10">
    <property type="entry name" value="Cytochrome b5-like heme/steroid binding domain"/>
    <property type="match status" value="1"/>
</dbReference>
<dbReference type="Pfam" id="PF00076">
    <property type="entry name" value="RRM_1"/>
    <property type="match status" value="3"/>
</dbReference>
<feature type="compositionally biased region" description="Polar residues" evidence="11">
    <location>
        <begin position="757"/>
        <end position="771"/>
    </location>
</feature>
<feature type="domain" description="RRM" evidence="12">
    <location>
        <begin position="530"/>
        <end position="638"/>
    </location>
</feature>
<dbReference type="OrthoDB" id="260091at2759"/>
<keyword evidence="10" id="KW-0694">RNA-binding</keyword>
<keyword evidence="7" id="KW-0966">Cell projection</keyword>
<evidence type="ECO:0000313" key="15">
    <source>
        <dbReference type="Proteomes" id="UP000039865"/>
    </source>
</evidence>
<dbReference type="Pfam" id="PF00173">
    <property type="entry name" value="Cyt-b5"/>
    <property type="match status" value="1"/>
</dbReference>
<dbReference type="InterPro" id="IPR000504">
    <property type="entry name" value="RRM_dom"/>
</dbReference>
<name>A0A078BDA5_STYLE</name>
<evidence type="ECO:0000256" key="8">
    <source>
        <dbReference type="ARBA" id="ARBA00040649"/>
    </source>
</evidence>
<dbReference type="EMBL" id="CCKQ01019170">
    <property type="protein sequence ID" value="CDW91187.1"/>
    <property type="molecule type" value="Genomic_DNA"/>
</dbReference>
<dbReference type="GO" id="GO:0046872">
    <property type="term" value="F:metal ion binding"/>
    <property type="evidence" value="ECO:0007669"/>
    <property type="project" value="UniProtKB-KW"/>
</dbReference>
<proteinExistence type="predicted"/>
<evidence type="ECO:0000256" key="9">
    <source>
        <dbReference type="ARBA" id="ARBA00046139"/>
    </source>
</evidence>
<protein>
    <recommendedName>
        <fullName evidence="8">Cytochrome b5 domain-containing protein 1</fullName>
    </recommendedName>
</protein>
<keyword evidence="6" id="KW-0206">Cytoskeleton</keyword>
<dbReference type="InParanoid" id="A0A078BDA5"/>
<keyword evidence="15" id="KW-1185">Reference proteome</keyword>
<dbReference type="SUPFAM" id="SSF63570">
    <property type="entry name" value="PABC (PABP) domain"/>
    <property type="match status" value="1"/>
</dbReference>
<evidence type="ECO:0000256" key="3">
    <source>
        <dbReference type="ARBA" id="ARBA00022617"/>
    </source>
</evidence>
<gene>
    <name evidence="14" type="primary">Contig11114.g11879</name>
    <name evidence="14" type="ORF">STYLEM_20339</name>
</gene>
<accession>A0A078BDA5</accession>
<dbReference type="InterPro" id="IPR012677">
    <property type="entry name" value="Nucleotide-bd_a/b_plait_sf"/>
</dbReference>
<dbReference type="CDD" id="cd00590">
    <property type="entry name" value="RRM_SF"/>
    <property type="match status" value="1"/>
</dbReference>
<feature type="domain" description="Cytochrome b5 heme-binding" evidence="13">
    <location>
        <begin position="29"/>
        <end position="146"/>
    </location>
</feature>
<dbReference type="SUPFAM" id="SSF55856">
    <property type="entry name" value="Cytochrome b5-like heme/steroid binding domain"/>
    <property type="match status" value="1"/>
</dbReference>
<comment type="function">
    <text evidence="9">Radial spoke stalk protein that binds heme under oxidizing conditions. Required for the coordinated beating of multiple cilia maybe by functioning in a redox signaling pathway.</text>
</comment>
<dbReference type="PANTHER" id="PTHR21281">
    <property type="entry name" value="CYTOCHROME B5 DOMAIN-CONTAINING PROTEIN 1"/>
    <property type="match status" value="1"/>
</dbReference>
<dbReference type="PROSITE" id="PS50102">
    <property type="entry name" value="RRM"/>
    <property type="match status" value="3"/>
</dbReference>
<keyword evidence="2" id="KW-0963">Cytoplasm</keyword>
<dbReference type="PROSITE" id="PS50255">
    <property type="entry name" value="CYTOCHROME_B5_2"/>
    <property type="match status" value="1"/>
</dbReference>
<evidence type="ECO:0000256" key="1">
    <source>
        <dbReference type="ARBA" id="ARBA00004430"/>
    </source>
</evidence>
<keyword evidence="5" id="KW-0408">Iron</keyword>
<comment type="subcellular location">
    <subcellularLocation>
        <location evidence="1">Cytoplasm</location>
        <location evidence="1">Cytoskeleton</location>
        <location evidence="1">Cilium axoneme</location>
    </subcellularLocation>
</comment>
<dbReference type="InterPro" id="IPR001199">
    <property type="entry name" value="Cyt_B5-like_heme/steroid-bd"/>
</dbReference>
<feature type="region of interest" description="Disordered" evidence="11">
    <location>
        <begin position="757"/>
        <end position="776"/>
    </location>
</feature>